<gene>
    <name evidence="1" type="ORF">GSOID_T00006007001</name>
</gene>
<reference evidence="1" key="1">
    <citation type="journal article" date="2010" name="Science">
        <title>Plasticity of animal genome architecture unmasked by rapid evolution of a pelagic tunicate.</title>
        <authorList>
            <person name="Denoeud F."/>
            <person name="Henriet S."/>
            <person name="Mungpakdee S."/>
            <person name="Aury J.M."/>
            <person name="Da Silva C."/>
            <person name="Brinkmann H."/>
            <person name="Mikhaleva J."/>
            <person name="Olsen L.C."/>
            <person name="Jubin C."/>
            <person name="Canestro C."/>
            <person name="Bouquet J.M."/>
            <person name="Danks G."/>
            <person name="Poulain J."/>
            <person name="Campsteijn C."/>
            <person name="Adamski M."/>
            <person name="Cross I."/>
            <person name="Yadetie F."/>
            <person name="Muffato M."/>
            <person name="Louis A."/>
            <person name="Butcher S."/>
            <person name="Tsagkogeorga G."/>
            <person name="Konrad A."/>
            <person name="Singh S."/>
            <person name="Jensen M.F."/>
            <person name="Cong E.H."/>
            <person name="Eikeseth-Otteraa H."/>
            <person name="Noel B."/>
            <person name="Anthouard V."/>
            <person name="Porcel B.M."/>
            <person name="Kachouri-Lafond R."/>
            <person name="Nishino A."/>
            <person name="Ugolini M."/>
            <person name="Chourrout P."/>
            <person name="Nishida H."/>
            <person name="Aasland R."/>
            <person name="Huzurbazar S."/>
            <person name="Westhof E."/>
            <person name="Delsuc F."/>
            <person name="Lehrach H."/>
            <person name="Reinhardt R."/>
            <person name="Weissenbach J."/>
            <person name="Roy S.W."/>
            <person name="Artiguenave F."/>
            <person name="Postlethwait J.H."/>
            <person name="Manak J.R."/>
            <person name="Thompson E.M."/>
            <person name="Jaillon O."/>
            <person name="Du Pasquier L."/>
            <person name="Boudinot P."/>
            <person name="Liberles D.A."/>
            <person name="Volff J.N."/>
            <person name="Philippe H."/>
            <person name="Lenhard B."/>
            <person name="Roest Crollius H."/>
            <person name="Wincker P."/>
            <person name="Chourrout D."/>
        </authorList>
    </citation>
    <scope>NUCLEOTIDE SEQUENCE [LARGE SCALE GENOMIC DNA]</scope>
</reference>
<accession>E4WTU3</accession>
<organism evidence="1">
    <name type="scientific">Oikopleura dioica</name>
    <name type="common">Tunicate</name>
    <dbReference type="NCBI Taxonomy" id="34765"/>
    <lineage>
        <taxon>Eukaryota</taxon>
        <taxon>Metazoa</taxon>
        <taxon>Chordata</taxon>
        <taxon>Tunicata</taxon>
        <taxon>Appendicularia</taxon>
        <taxon>Copelata</taxon>
        <taxon>Oikopleuridae</taxon>
        <taxon>Oikopleura</taxon>
    </lineage>
</organism>
<dbReference type="Proteomes" id="UP000001307">
    <property type="component" value="Unassembled WGS sequence"/>
</dbReference>
<dbReference type="EMBL" id="FN653016">
    <property type="protein sequence ID" value="CBY06933.1"/>
    <property type="molecule type" value="Genomic_DNA"/>
</dbReference>
<dbReference type="InParanoid" id="E4WTU3"/>
<keyword evidence="2" id="KW-1185">Reference proteome</keyword>
<protein>
    <submittedName>
        <fullName evidence="1">Uncharacterized protein</fullName>
    </submittedName>
</protein>
<name>E4WTU3_OIKDI</name>
<proteinExistence type="predicted"/>
<evidence type="ECO:0000313" key="2">
    <source>
        <dbReference type="Proteomes" id="UP000001307"/>
    </source>
</evidence>
<sequence length="32" mass="3452">MIGSDIATMSHDDIQLMYAAGRQINEKGNASI</sequence>
<dbReference type="AlphaFoldDB" id="E4WTU3"/>
<evidence type="ECO:0000313" key="1">
    <source>
        <dbReference type="EMBL" id="CBY06933.1"/>
    </source>
</evidence>